<protein>
    <submittedName>
        <fullName evidence="1">Uncharacterized protein</fullName>
    </submittedName>
</protein>
<dbReference type="Proteomes" id="UP000805193">
    <property type="component" value="Unassembled WGS sequence"/>
</dbReference>
<evidence type="ECO:0000313" key="2">
    <source>
        <dbReference type="Proteomes" id="UP000805193"/>
    </source>
</evidence>
<dbReference type="EMBL" id="JABSTQ010000245">
    <property type="protein sequence ID" value="KAG0445538.1"/>
    <property type="molecule type" value="Genomic_DNA"/>
</dbReference>
<sequence length="65" mass="7653">QIYIEMAAFKLNAKQERDVKLRCRDFIFEAAREVQLTLPPNIQLWNSIKSYFPESVLNQVKAPLE</sequence>
<feature type="non-terminal residue" evidence="1">
    <location>
        <position position="65"/>
    </location>
</feature>
<gene>
    <name evidence="1" type="ORF">HPB47_014162</name>
</gene>
<comment type="caution">
    <text evidence="1">The sequence shown here is derived from an EMBL/GenBank/DDBJ whole genome shotgun (WGS) entry which is preliminary data.</text>
</comment>
<accession>A0AC60R2T7</accession>
<name>A0AC60R2T7_IXOPE</name>
<evidence type="ECO:0000313" key="1">
    <source>
        <dbReference type="EMBL" id="KAG0445538.1"/>
    </source>
</evidence>
<proteinExistence type="predicted"/>
<reference evidence="1 2" key="1">
    <citation type="journal article" date="2020" name="Cell">
        <title>Large-Scale Comparative Analyses of Tick Genomes Elucidate Their Genetic Diversity and Vector Capacities.</title>
        <authorList>
            <consortium name="Tick Genome and Microbiome Consortium (TIGMIC)"/>
            <person name="Jia N."/>
            <person name="Wang J."/>
            <person name="Shi W."/>
            <person name="Du L."/>
            <person name="Sun Y."/>
            <person name="Zhan W."/>
            <person name="Jiang J.F."/>
            <person name="Wang Q."/>
            <person name="Zhang B."/>
            <person name="Ji P."/>
            <person name="Bell-Sakyi L."/>
            <person name="Cui X.M."/>
            <person name="Yuan T.T."/>
            <person name="Jiang B.G."/>
            <person name="Yang W.F."/>
            <person name="Lam T.T."/>
            <person name="Chang Q.C."/>
            <person name="Ding S.J."/>
            <person name="Wang X.J."/>
            <person name="Zhu J.G."/>
            <person name="Ruan X.D."/>
            <person name="Zhao L."/>
            <person name="Wei J.T."/>
            <person name="Ye R.Z."/>
            <person name="Que T.C."/>
            <person name="Du C.H."/>
            <person name="Zhou Y.H."/>
            <person name="Cheng J.X."/>
            <person name="Dai P.F."/>
            <person name="Guo W.B."/>
            <person name="Han X.H."/>
            <person name="Huang E.J."/>
            <person name="Li L.F."/>
            <person name="Wei W."/>
            <person name="Gao Y.C."/>
            <person name="Liu J.Z."/>
            <person name="Shao H.Z."/>
            <person name="Wang X."/>
            <person name="Wang C.C."/>
            <person name="Yang T.C."/>
            <person name="Huo Q.B."/>
            <person name="Li W."/>
            <person name="Chen H.Y."/>
            <person name="Chen S.E."/>
            <person name="Zhou L.G."/>
            <person name="Ni X.B."/>
            <person name="Tian J.H."/>
            <person name="Sheng Y."/>
            <person name="Liu T."/>
            <person name="Pan Y.S."/>
            <person name="Xia L.Y."/>
            <person name="Li J."/>
            <person name="Zhao F."/>
            <person name="Cao W.C."/>
        </authorList>
    </citation>
    <scope>NUCLEOTIDE SEQUENCE [LARGE SCALE GENOMIC DNA]</scope>
    <source>
        <strain evidence="1">Iper-2018</strain>
    </source>
</reference>
<keyword evidence="2" id="KW-1185">Reference proteome</keyword>
<feature type="non-terminal residue" evidence="1">
    <location>
        <position position="1"/>
    </location>
</feature>
<organism evidence="1 2">
    <name type="scientific">Ixodes persulcatus</name>
    <name type="common">Taiga tick</name>
    <dbReference type="NCBI Taxonomy" id="34615"/>
    <lineage>
        <taxon>Eukaryota</taxon>
        <taxon>Metazoa</taxon>
        <taxon>Ecdysozoa</taxon>
        <taxon>Arthropoda</taxon>
        <taxon>Chelicerata</taxon>
        <taxon>Arachnida</taxon>
        <taxon>Acari</taxon>
        <taxon>Parasitiformes</taxon>
        <taxon>Ixodida</taxon>
        <taxon>Ixodoidea</taxon>
        <taxon>Ixodidae</taxon>
        <taxon>Ixodinae</taxon>
        <taxon>Ixodes</taxon>
    </lineage>
</organism>